<gene>
    <name evidence="8" type="ORF">NCTC12967_01807</name>
</gene>
<feature type="transmembrane region" description="Helical" evidence="7">
    <location>
        <begin position="303"/>
        <end position="323"/>
    </location>
</feature>
<name>A0A448MZC0_9ACTN</name>
<dbReference type="RefSeq" id="WP_014846866.1">
    <property type="nucleotide sequence ID" value="NZ_CAJZDL010000114.1"/>
</dbReference>
<feature type="transmembrane region" description="Helical" evidence="7">
    <location>
        <begin position="152"/>
        <end position="171"/>
    </location>
</feature>
<dbReference type="AlphaFoldDB" id="A0A448MZC0"/>
<evidence type="ECO:0000313" key="8">
    <source>
        <dbReference type="EMBL" id="VEH70507.1"/>
    </source>
</evidence>
<dbReference type="Pfam" id="PF03773">
    <property type="entry name" value="ArsP_1"/>
    <property type="match status" value="1"/>
</dbReference>
<dbReference type="InterPro" id="IPR052923">
    <property type="entry name" value="UPF0718"/>
</dbReference>
<evidence type="ECO:0000256" key="1">
    <source>
        <dbReference type="ARBA" id="ARBA00004651"/>
    </source>
</evidence>
<evidence type="ECO:0000256" key="4">
    <source>
        <dbReference type="ARBA" id="ARBA00022692"/>
    </source>
</evidence>
<feature type="transmembrane region" description="Helical" evidence="7">
    <location>
        <begin position="237"/>
        <end position="253"/>
    </location>
</feature>
<dbReference type="EMBL" id="LR134406">
    <property type="protein sequence ID" value="VEH70507.1"/>
    <property type="molecule type" value="Genomic_DNA"/>
</dbReference>
<accession>A0A448MZC0</accession>
<feature type="transmembrane region" description="Helical" evidence="7">
    <location>
        <begin position="49"/>
        <end position="71"/>
    </location>
</feature>
<protein>
    <submittedName>
        <fullName evidence="8">Predicted permease</fullName>
    </submittedName>
</protein>
<sequence>MRSTFVRVWALPFAGVAVVIALVWATTIRGPLLRLEGGAATWGTLTMGIVVQALPFLVLGVLVSGLIAAFVPKDLLSRITPRSPLLAVPAASVAGMVLPGCECASVPVSQSLMRRGLPQGAALAFLLAAPAVNPVVLVATAVAFASSNPMMVWARLIASLVAVIAVCWLWVGVGKAEWMKPQEGHDHGHQSKAAVFRETAMHDLLQAGGFLVVGAAVAALMKAAVPAGFLAFLTENLWFGIVVMALLAVLLSLCSEADAFVAASLPGVSPTAQLVFLVVGPMVDVKLFAMQSGAFGAKFATRFMPLTLFVCIWSAAVVGAVMFGTF</sequence>
<feature type="transmembrane region" description="Helical" evidence="7">
    <location>
        <begin position="204"/>
        <end position="225"/>
    </location>
</feature>
<comment type="subcellular location">
    <subcellularLocation>
        <location evidence="1">Cell membrane</location>
        <topology evidence="1">Multi-pass membrane protein</topology>
    </subcellularLocation>
</comment>
<keyword evidence="6 7" id="KW-0472">Membrane</keyword>
<dbReference type="OMA" id="IPMYICA"/>
<keyword evidence="4 7" id="KW-0812">Transmembrane</keyword>
<evidence type="ECO:0000256" key="5">
    <source>
        <dbReference type="ARBA" id="ARBA00022989"/>
    </source>
</evidence>
<keyword evidence="3" id="KW-1003">Cell membrane</keyword>
<evidence type="ECO:0000313" key="9">
    <source>
        <dbReference type="Proteomes" id="UP000273044"/>
    </source>
</evidence>
<feature type="transmembrane region" description="Helical" evidence="7">
    <location>
        <begin position="120"/>
        <end position="145"/>
    </location>
</feature>
<evidence type="ECO:0000256" key="7">
    <source>
        <dbReference type="SAM" id="Phobius"/>
    </source>
</evidence>
<evidence type="ECO:0000256" key="2">
    <source>
        <dbReference type="ARBA" id="ARBA00006386"/>
    </source>
</evidence>
<feature type="transmembrane region" description="Helical" evidence="7">
    <location>
        <begin position="259"/>
        <end position="283"/>
    </location>
</feature>
<comment type="similarity">
    <text evidence="2">Belongs to the UPF0718 family.</text>
</comment>
<evidence type="ECO:0000256" key="3">
    <source>
        <dbReference type="ARBA" id="ARBA00022475"/>
    </source>
</evidence>
<evidence type="ECO:0000256" key="6">
    <source>
        <dbReference type="ARBA" id="ARBA00023136"/>
    </source>
</evidence>
<dbReference type="GeneID" id="64408533"/>
<keyword evidence="9" id="KW-1185">Reference proteome</keyword>
<keyword evidence="5 7" id="KW-1133">Transmembrane helix</keyword>
<reference evidence="8 9" key="1">
    <citation type="submission" date="2018-12" db="EMBL/GenBank/DDBJ databases">
        <authorList>
            <consortium name="Pathogen Informatics"/>
        </authorList>
    </citation>
    <scope>NUCLEOTIDE SEQUENCE [LARGE SCALE GENOMIC DNA]</scope>
    <source>
        <strain evidence="8 9">NCTC12967</strain>
    </source>
</reference>
<dbReference type="InterPro" id="IPR005524">
    <property type="entry name" value="DUF318"/>
</dbReference>
<dbReference type="PANTHER" id="PTHR34184">
    <property type="entry name" value="UPF0718 PROTEIN YCGR"/>
    <property type="match status" value="1"/>
</dbReference>
<organism evidence="8 9">
    <name type="scientific">Arachnia propionica</name>
    <dbReference type="NCBI Taxonomy" id="1750"/>
    <lineage>
        <taxon>Bacteria</taxon>
        <taxon>Bacillati</taxon>
        <taxon>Actinomycetota</taxon>
        <taxon>Actinomycetes</taxon>
        <taxon>Propionibacteriales</taxon>
        <taxon>Propionibacteriaceae</taxon>
        <taxon>Arachnia</taxon>
    </lineage>
</organism>
<proteinExistence type="inferred from homology"/>
<dbReference type="Proteomes" id="UP000273044">
    <property type="component" value="Chromosome"/>
</dbReference>
<dbReference type="GO" id="GO:0005886">
    <property type="term" value="C:plasma membrane"/>
    <property type="evidence" value="ECO:0007669"/>
    <property type="project" value="UniProtKB-SubCell"/>
</dbReference>
<dbReference type="PANTHER" id="PTHR34184:SF4">
    <property type="entry name" value="UPF0718 PROTEIN YCGR"/>
    <property type="match status" value="1"/>
</dbReference>